<feature type="compositionally biased region" description="Low complexity" evidence="1">
    <location>
        <begin position="265"/>
        <end position="285"/>
    </location>
</feature>
<reference evidence="2 3" key="1">
    <citation type="submission" date="2019-10" db="EMBL/GenBank/DDBJ databases">
        <authorList>
            <person name="Palmer J.M."/>
        </authorList>
    </citation>
    <scope>NUCLEOTIDE SEQUENCE [LARGE SCALE GENOMIC DNA]</scope>
    <source>
        <strain evidence="2 3">TWF718</strain>
    </source>
</reference>
<feature type="region of interest" description="Disordered" evidence="1">
    <location>
        <begin position="242"/>
        <end position="304"/>
    </location>
</feature>
<feature type="compositionally biased region" description="Pro residues" evidence="1">
    <location>
        <begin position="286"/>
        <end position="298"/>
    </location>
</feature>
<evidence type="ECO:0000256" key="1">
    <source>
        <dbReference type="SAM" id="MobiDB-lite"/>
    </source>
</evidence>
<dbReference type="EMBL" id="JAVHNR010000003">
    <property type="protein sequence ID" value="KAK6348549.1"/>
    <property type="molecule type" value="Genomic_DNA"/>
</dbReference>
<feature type="compositionally biased region" description="Low complexity" evidence="1">
    <location>
        <begin position="244"/>
        <end position="257"/>
    </location>
</feature>
<keyword evidence="3" id="KW-1185">Reference proteome</keyword>
<accession>A0AAN8RJV2</accession>
<proteinExistence type="predicted"/>
<protein>
    <submittedName>
        <fullName evidence="2">Uncharacterized protein</fullName>
    </submittedName>
</protein>
<name>A0AAN8RJV2_9PEZI</name>
<evidence type="ECO:0000313" key="3">
    <source>
        <dbReference type="Proteomes" id="UP001313282"/>
    </source>
</evidence>
<gene>
    <name evidence="2" type="ORF">TWF718_006337</name>
</gene>
<dbReference type="Proteomes" id="UP001313282">
    <property type="component" value="Unassembled WGS sequence"/>
</dbReference>
<dbReference type="AlphaFoldDB" id="A0AAN8RJV2"/>
<comment type="caution">
    <text evidence="2">The sequence shown here is derived from an EMBL/GenBank/DDBJ whole genome shotgun (WGS) entry which is preliminary data.</text>
</comment>
<evidence type="ECO:0000313" key="2">
    <source>
        <dbReference type="EMBL" id="KAK6348549.1"/>
    </source>
</evidence>
<organism evidence="2 3">
    <name type="scientific">Orbilia javanica</name>
    <dbReference type="NCBI Taxonomy" id="47235"/>
    <lineage>
        <taxon>Eukaryota</taxon>
        <taxon>Fungi</taxon>
        <taxon>Dikarya</taxon>
        <taxon>Ascomycota</taxon>
        <taxon>Pezizomycotina</taxon>
        <taxon>Orbiliomycetes</taxon>
        <taxon>Orbiliales</taxon>
        <taxon>Orbiliaceae</taxon>
        <taxon>Orbilia</taxon>
    </lineage>
</organism>
<sequence>MTPTAFLTSDPPKNLEFTISDLDGSNANVLQVPTKTDIRGDSSDICISFIPVKGRPRQMMIVLAPEVPGENKMARSIAVCVIVGLEIAEAVLLTAGVGAAAGAVGVGEVATALIGKAVSAVIEIPAIIDSAADLVQSFKDLLESLEKDNDQGIAHALWKLFESYFSWGVKVLSTIVGVDDALKFLGGLAPKLAKLFEPVEALFRNLNLVGFQKDFAKVVVERKIWSAVDDFKKEALNALEPNRSRSTTLRTSTTRLLPAATPVRKSSASNSSSKPASKSPVTPKSTPKPAPKPAPKPKPSAARV</sequence>